<accession>A0ABW4K0R0</accession>
<sequence>MDTSALNSQITQAVQFSNAQNSTAVPQMVRLGPEMMVETTTGLAVQDAAQYMNAIMQIAVAGQAVAIKLAAEGPKNEPTITELMQNIQKMVTESVTVYGNVAAAAGTANSTVIGDLGS</sequence>
<keyword evidence="2" id="KW-1185">Reference proteome</keyword>
<dbReference type="EMBL" id="JBHUFA010000004">
    <property type="protein sequence ID" value="MFD1696563.1"/>
    <property type="molecule type" value="Genomic_DNA"/>
</dbReference>
<evidence type="ECO:0000313" key="2">
    <source>
        <dbReference type="Proteomes" id="UP001597327"/>
    </source>
</evidence>
<proteinExistence type="predicted"/>
<evidence type="ECO:0000313" key="1">
    <source>
        <dbReference type="EMBL" id="MFD1696563.1"/>
    </source>
</evidence>
<reference evidence="2" key="1">
    <citation type="journal article" date="2019" name="Int. J. Syst. Evol. Microbiol.">
        <title>The Global Catalogue of Microorganisms (GCM) 10K type strain sequencing project: providing services to taxonomists for standard genome sequencing and annotation.</title>
        <authorList>
            <consortium name="The Broad Institute Genomics Platform"/>
            <consortium name="The Broad Institute Genome Sequencing Center for Infectious Disease"/>
            <person name="Wu L."/>
            <person name="Ma J."/>
        </authorList>
    </citation>
    <scope>NUCLEOTIDE SEQUENCE [LARGE SCALE GENOMIC DNA]</scope>
    <source>
        <strain evidence="2">JCM 3369</strain>
    </source>
</reference>
<protein>
    <recommendedName>
        <fullName evidence="3">Killing trait domain-containing protein</fullName>
    </recommendedName>
</protein>
<organism evidence="1 2">
    <name type="scientific">Roseibium aestuarii</name>
    <dbReference type="NCBI Taxonomy" id="2600299"/>
    <lineage>
        <taxon>Bacteria</taxon>
        <taxon>Pseudomonadati</taxon>
        <taxon>Pseudomonadota</taxon>
        <taxon>Alphaproteobacteria</taxon>
        <taxon>Hyphomicrobiales</taxon>
        <taxon>Stappiaceae</taxon>
        <taxon>Roseibium</taxon>
    </lineage>
</organism>
<dbReference type="Proteomes" id="UP001597327">
    <property type="component" value="Unassembled WGS sequence"/>
</dbReference>
<evidence type="ECO:0008006" key="3">
    <source>
        <dbReference type="Google" id="ProtNLM"/>
    </source>
</evidence>
<dbReference type="RefSeq" id="WP_149892578.1">
    <property type="nucleotide sequence ID" value="NZ_JBHUFA010000004.1"/>
</dbReference>
<name>A0ABW4K0R0_9HYPH</name>
<comment type="caution">
    <text evidence="1">The sequence shown here is derived from an EMBL/GenBank/DDBJ whole genome shotgun (WGS) entry which is preliminary data.</text>
</comment>
<gene>
    <name evidence="1" type="ORF">ACFSC7_13635</name>
</gene>